<sequence length="129" mass="14075">MWVHPAPAGQALLGRAVAAAGVARPAHLPPPPGEDELPHRPDGLARLLTSAGLREARCETLRWQHRTGADEWWSGPANGVGFLGQVLLSRDERTRAEARRHFDTLSREFLCEDGLLALPHAALLVSARR</sequence>
<name>A0ABN1TTH9_9ACTN</name>
<evidence type="ECO:0008006" key="3">
    <source>
        <dbReference type="Google" id="ProtNLM"/>
    </source>
</evidence>
<proteinExistence type="predicted"/>
<dbReference type="EMBL" id="BAAALD010000051">
    <property type="protein sequence ID" value="GAA1100066.1"/>
    <property type="molecule type" value="Genomic_DNA"/>
</dbReference>
<gene>
    <name evidence="1" type="ORF">GCM10009663_48440</name>
</gene>
<keyword evidence="2" id="KW-1185">Reference proteome</keyword>
<evidence type="ECO:0000313" key="2">
    <source>
        <dbReference type="Proteomes" id="UP001499987"/>
    </source>
</evidence>
<reference evidence="1 2" key="1">
    <citation type="journal article" date="2019" name="Int. J. Syst. Evol. Microbiol.">
        <title>The Global Catalogue of Microorganisms (GCM) 10K type strain sequencing project: providing services to taxonomists for standard genome sequencing and annotation.</title>
        <authorList>
            <consortium name="The Broad Institute Genomics Platform"/>
            <consortium name="The Broad Institute Genome Sequencing Center for Infectious Disease"/>
            <person name="Wu L."/>
            <person name="Ma J."/>
        </authorList>
    </citation>
    <scope>NUCLEOTIDE SEQUENCE [LARGE SCALE GENOMIC DNA]</scope>
    <source>
        <strain evidence="1 2">JCM 13002</strain>
    </source>
</reference>
<evidence type="ECO:0000313" key="1">
    <source>
        <dbReference type="EMBL" id="GAA1100066.1"/>
    </source>
</evidence>
<comment type="caution">
    <text evidence="1">The sequence shown here is derived from an EMBL/GenBank/DDBJ whole genome shotgun (WGS) entry which is preliminary data.</text>
</comment>
<dbReference type="Proteomes" id="UP001499987">
    <property type="component" value="Unassembled WGS sequence"/>
</dbReference>
<protein>
    <recommendedName>
        <fullName evidence="3">SAM-dependent methyltransferase</fullName>
    </recommendedName>
</protein>
<organism evidence="1 2">
    <name type="scientific">Kitasatospora arboriphila</name>
    <dbReference type="NCBI Taxonomy" id="258052"/>
    <lineage>
        <taxon>Bacteria</taxon>
        <taxon>Bacillati</taxon>
        <taxon>Actinomycetota</taxon>
        <taxon>Actinomycetes</taxon>
        <taxon>Kitasatosporales</taxon>
        <taxon>Streptomycetaceae</taxon>
        <taxon>Kitasatospora</taxon>
    </lineage>
</organism>
<accession>A0ABN1TTH9</accession>